<evidence type="ECO:0000259" key="2">
    <source>
        <dbReference type="Pfam" id="PF13439"/>
    </source>
</evidence>
<dbReference type="OrthoDB" id="9765330at2"/>
<dbReference type="Pfam" id="PF13439">
    <property type="entry name" value="Glyco_transf_4"/>
    <property type="match status" value="1"/>
</dbReference>
<evidence type="ECO:0000313" key="3">
    <source>
        <dbReference type="EMBL" id="KRG29807.1"/>
    </source>
</evidence>
<dbReference type="AlphaFoldDB" id="A0A0Q9Z9Y3"/>
<reference evidence="3" key="1">
    <citation type="submission" date="2015-10" db="EMBL/GenBank/DDBJ databases">
        <title>Draft genome sequence of Salegentibacter mishustinae KCTC 12263.</title>
        <authorList>
            <person name="Lin W."/>
            <person name="Zheng Q."/>
        </authorList>
    </citation>
    <scope>NUCLEOTIDE SEQUENCE [LARGE SCALE GENOMIC DNA]</scope>
    <source>
        <strain evidence="3">KCTC 12263</strain>
    </source>
</reference>
<feature type="domain" description="Glycosyltransferase subfamily 4-like N-terminal" evidence="2">
    <location>
        <begin position="105"/>
        <end position="173"/>
    </location>
</feature>
<dbReference type="SUPFAM" id="SSF48208">
    <property type="entry name" value="Six-hairpin glycosidases"/>
    <property type="match status" value="1"/>
</dbReference>
<dbReference type="Gene3D" id="3.40.50.2000">
    <property type="entry name" value="Glycogen Phosphorylase B"/>
    <property type="match status" value="2"/>
</dbReference>
<dbReference type="PANTHER" id="PTHR12526:SF572">
    <property type="entry name" value="BLL5144 PROTEIN"/>
    <property type="match status" value="1"/>
</dbReference>
<dbReference type="InterPro" id="IPR001296">
    <property type="entry name" value="Glyco_trans_1"/>
</dbReference>
<name>A0A0Q9Z9Y3_9FLAO</name>
<gene>
    <name evidence="3" type="ORF">APR42_15335</name>
</gene>
<dbReference type="RefSeq" id="WP_037314464.1">
    <property type="nucleotide sequence ID" value="NZ_BMWR01000010.1"/>
</dbReference>
<dbReference type="InterPro" id="IPR008928">
    <property type="entry name" value="6-hairpin_glycosidase_sf"/>
</dbReference>
<dbReference type="Pfam" id="PF00534">
    <property type="entry name" value="Glycos_transf_1"/>
    <property type="match status" value="1"/>
</dbReference>
<dbReference type="SUPFAM" id="SSF53756">
    <property type="entry name" value="UDP-Glycosyltransferase/glycogen phosphorylase"/>
    <property type="match status" value="1"/>
</dbReference>
<dbReference type="STRING" id="270918.APR42_15335"/>
<dbReference type="EMBL" id="LKTP01000004">
    <property type="protein sequence ID" value="KRG29807.1"/>
    <property type="molecule type" value="Genomic_DNA"/>
</dbReference>
<protein>
    <submittedName>
        <fullName evidence="3">Glycosyl transferase family 1</fullName>
    </submittedName>
</protein>
<keyword evidence="4" id="KW-1185">Reference proteome</keyword>
<dbReference type="Gene3D" id="1.50.10.20">
    <property type="match status" value="1"/>
</dbReference>
<dbReference type="Proteomes" id="UP000051643">
    <property type="component" value="Unassembled WGS sequence"/>
</dbReference>
<sequence length="778" mass="89732">MDTTLKMILISSFPPRECGIATFSQDLVNAVKNIYGCTLPVEVYALENDPERCKDKDDVTDTLHSPTLTDYRKIADAINERTDVGMVCIQHEFGLFGGDYGEHILSFMLAVNKPIVTVFHTVLPNADSRRKSIVAAINDFSERLIVLTHNSRKILMNEYGIASKKIEVIPHGTHIVLWKEKGTLKKKYDFTQNIILSSFGLLSENKSIETVLYALPKIVQKHPNVLFLVLGKTHPEVFKREGEKYRERLVTIIDKLNLKDHVRFINKYLALEKVLEYLNLSDIYLFSSKDPHQAVSGTFVYAMSTGCPVVSTPIPHANELIDDSNGILLNDFNDPAQFQKAILYLIENKEERIKMGKSAFSKLRATSWQNVAIGYGRVFWEITNKDKDLCYQLPPVKAAHIEELTTNFGMLQFSHFDTPDPCSGYTLDDNARALIAMTMYYERYNNPDTLKLVTRYLEFMEFVQQENGWFQNYVDFNGKITAQNKEVNLEDANGRALWSLGYVVSNNQLLPEAVTEKAKKCLEKALPNVANFTSPRAISFTLKGLYYYHTTSNTSIEILTEKLVNKLMRYYELTSDQDWKWYEDYLTYANSVLPEAMMYAYLILGNKKYKEIAEVTFDFLLSQYFMKGEIQVISNKGWFHKRNQRTFFGEQPIEVAYTIFSLELFFKVTQKSKYKEQLQIAFSWFLGNNHLNQIMYNPVNGACYDGLEKNHININQGAESSICYFIARLVMDHWVTKSTEPFQLKKGKLFMCDCNDEKQCEQQEYKGRKKNIKIKNSI</sequence>
<dbReference type="GO" id="GO:0005975">
    <property type="term" value="P:carbohydrate metabolic process"/>
    <property type="evidence" value="ECO:0007669"/>
    <property type="project" value="InterPro"/>
</dbReference>
<dbReference type="PANTHER" id="PTHR12526">
    <property type="entry name" value="GLYCOSYLTRANSFERASE"/>
    <property type="match status" value="1"/>
</dbReference>
<comment type="caution">
    <text evidence="3">The sequence shown here is derived from an EMBL/GenBank/DDBJ whole genome shotgun (WGS) entry which is preliminary data.</text>
</comment>
<proteinExistence type="predicted"/>
<keyword evidence="3" id="KW-0808">Transferase</keyword>
<evidence type="ECO:0000259" key="1">
    <source>
        <dbReference type="Pfam" id="PF00534"/>
    </source>
</evidence>
<organism evidence="3 4">
    <name type="scientific">Salegentibacter mishustinae</name>
    <dbReference type="NCBI Taxonomy" id="270918"/>
    <lineage>
        <taxon>Bacteria</taxon>
        <taxon>Pseudomonadati</taxon>
        <taxon>Bacteroidota</taxon>
        <taxon>Flavobacteriia</taxon>
        <taxon>Flavobacteriales</taxon>
        <taxon>Flavobacteriaceae</taxon>
        <taxon>Salegentibacter</taxon>
    </lineage>
</organism>
<dbReference type="GO" id="GO:0016757">
    <property type="term" value="F:glycosyltransferase activity"/>
    <property type="evidence" value="ECO:0007669"/>
    <property type="project" value="InterPro"/>
</dbReference>
<dbReference type="InterPro" id="IPR028098">
    <property type="entry name" value="Glyco_trans_4-like_N"/>
</dbReference>
<feature type="domain" description="Glycosyl transferase family 1" evidence="1">
    <location>
        <begin position="186"/>
        <end position="359"/>
    </location>
</feature>
<accession>A0A0Q9Z9Y3</accession>
<evidence type="ECO:0000313" key="4">
    <source>
        <dbReference type="Proteomes" id="UP000051643"/>
    </source>
</evidence>